<evidence type="ECO:0000313" key="2">
    <source>
        <dbReference type="EMBL" id="MBC1511163.1"/>
    </source>
</evidence>
<keyword evidence="1" id="KW-0472">Membrane</keyword>
<proteinExistence type="predicted"/>
<evidence type="ECO:0000313" key="3">
    <source>
        <dbReference type="Proteomes" id="UP000587800"/>
    </source>
</evidence>
<reference evidence="2 3" key="1">
    <citation type="submission" date="2020-03" db="EMBL/GenBank/DDBJ databases">
        <title>Soil Listeria distribution.</title>
        <authorList>
            <person name="Liao J."/>
            <person name="Wiedmann M."/>
        </authorList>
    </citation>
    <scope>NUCLEOTIDE SEQUENCE [LARGE SCALE GENOMIC DNA]</scope>
    <source>
        <strain evidence="2 3">FSL L7-1515</strain>
    </source>
</reference>
<dbReference type="Proteomes" id="UP000587800">
    <property type="component" value="Unassembled WGS sequence"/>
</dbReference>
<gene>
    <name evidence="2" type="ORF">HCJ59_14880</name>
</gene>
<keyword evidence="1" id="KW-1133">Transmembrane helix</keyword>
<accession>A0ABR6T0L8</accession>
<dbReference type="RefSeq" id="WP_185348429.1">
    <property type="nucleotide sequence ID" value="NZ_JAASTV010000020.1"/>
</dbReference>
<sequence>MSYLVFVSVGTVILLGFFIVFAFGEKKKIAINLRVSWLAIYGGMVYLLLCTTSFIFDIINWFTH</sequence>
<dbReference type="EMBL" id="JAASUB010000025">
    <property type="protein sequence ID" value="MBC1511163.1"/>
    <property type="molecule type" value="Genomic_DNA"/>
</dbReference>
<evidence type="ECO:0000256" key="1">
    <source>
        <dbReference type="SAM" id="Phobius"/>
    </source>
</evidence>
<feature type="transmembrane region" description="Helical" evidence="1">
    <location>
        <begin position="6"/>
        <end position="23"/>
    </location>
</feature>
<protein>
    <recommendedName>
        <fullName evidence="4">DUF2759 domain-containing protein</fullName>
    </recommendedName>
</protein>
<keyword evidence="1" id="KW-0812">Transmembrane</keyword>
<evidence type="ECO:0008006" key="4">
    <source>
        <dbReference type="Google" id="ProtNLM"/>
    </source>
</evidence>
<comment type="caution">
    <text evidence="2">The sequence shown here is derived from an EMBL/GenBank/DDBJ whole genome shotgun (WGS) entry which is preliminary data.</text>
</comment>
<feature type="transmembrane region" description="Helical" evidence="1">
    <location>
        <begin position="35"/>
        <end position="62"/>
    </location>
</feature>
<name>A0ABR6T0L8_9LIST</name>
<keyword evidence="3" id="KW-1185">Reference proteome</keyword>
<organism evidence="2 3">
    <name type="scientific">Listeria immobilis</name>
    <dbReference type="NCBI Taxonomy" id="2713502"/>
    <lineage>
        <taxon>Bacteria</taxon>
        <taxon>Bacillati</taxon>
        <taxon>Bacillota</taxon>
        <taxon>Bacilli</taxon>
        <taxon>Bacillales</taxon>
        <taxon>Listeriaceae</taxon>
        <taxon>Listeria</taxon>
    </lineage>
</organism>